<dbReference type="Proteomes" id="UP000002195">
    <property type="component" value="Unassembled WGS sequence"/>
</dbReference>
<reference evidence="2 3" key="1">
    <citation type="journal article" date="2005" name="Nature">
        <title>The genome of the social amoeba Dictyostelium discoideum.</title>
        <authorList>
            <consortium name="The Dictyostelium discoideum Sequencing Consortium"/>
            <person name="Eichinger L."/>
            <person name="Pachebat J.A."/>
            <person name="Glockner G."/>
            <person name="Rajandream M.A."/>
            <person name="Sucgang R."/>
            <person name="Berriman M."/>
            <person name="Song J."/>
            <person name="Olsen R."/>
            <person name="Szafranski K."/>
            <person name="Xu Q."/>
            <person name="Tunggal B."/>
            <person name="Kummerfeld S."/>
            <person name="Madera M."/>
            <person name="Konfortov B.A."/>
            <person name="Rivero F."/>
            <person name="Bankier A.T."/>
            <person name="Lehmann R."/>
            <person name="Hamlin N."/>
            <person name="Davies R."/>
            <person name="Gaudet P."/>
            <person name="Fey P."/>
            <person name="Pilcher K."/>
            <person name="Chen G."/>
            <person name="Saunders D."/>
            <person name="Sodergren E."/>
            <person name="Davis P."/>
            <person name="Kerhornou A."/>
            <person name="Nie X."/>
            <person name="Hall N."/>
            <person name="Anjard C."/>
            <person name="Hemphill L."/>
            <person name="Bason N."/>
            <person name="Farbrother P."/>
            <person name="Desany B."/>
            <person name="Just E."/>
            <person name="Morio T."/>
            <person name="Rost R."/>
            <person name="Churcher C."/>
            <person name="Cooper J."/>
            <person name="Haydock S."/>
            <person name="van Driessche N."/>
            <person name="Cronin A."/>
            <person name="Goodhead I."/>
            <person name="Muzny D."/>
            <person name="Mourier T."/>
            <person name="Pain A."/>
            <person name="Lu M."/>
            <person name="Harper D."/>
            <person name="Lindsay R."/>
            <person name="Hauser H."/>
            <person name="James K."/>
            <person name="Quiles M."/>
            <person name="Madan Babu M."/>
            <person name="Saito T."/>
            <person name="Buchrieser C."/>
            <person name="Wardroper A."/>
            <person name="Felder M."/>
            <person name="Thangavelu M."/>
            <person name="Johnson D."/>
            <person name="Knights A."/>
            <person name="Loulseged H."/>
            <person name="Mungall K."/>
            <person name="Oliver K."/>
            <person name="Price C."/>
            <person name="Quail M.A."/>
            <person name="Urushihara H."/>
            <person name="Hernandez J."/>
            <person name="Rabbinowitsch E."/>
            <person name="Steffen D."/>
            <person name="Sanders M."/>
            <person name="Ma J."/>
            <person name="Kohara Y."/>
            <person name="Sharp S."/>
            <person name="Simmonds M."/>
            <person name="Spiegler S."/>
            <person name="Tivey A."/>
            <person name="Sugano S."/>
            <person name="White B."/>
            <person name="Walker D."/>
            <person name="Woodward J."/>
            <person name="Winckler T."/>
            <person name="Tanaka Y."/>
            <person name="Shaulsky G."/>
            <person name="Schleicher M."/>
            <person name="Weinstock G."/>
            <person name="Rosenthal A."/>
            <person name="Cox E.C."/>
            <person name="Chisholm R.L."/>
            <person name="Gibbs R."/>
            <person name="Loomis W.F."/>
            <person name="Platzer M."/>
            <person name="Kay R.R."/>
            <person name="Williams J."/>
            <person name="Dear P.H."/>
            <person name="Noegel A.A."/>
            <person name="Barrell B."/>
            <person name="Kuspa A."/>
        </authorList>
    </citation>
    <scope>NUCLEOTIDE SEQUENCE [LARGE SCALE GENOMIC DNA]</scope>
    <source>
        <strain evidence="2 3">AX4</strain>
    </source>
</reference>
<dbReference type="KEGG" id="ddi:DDB_G0269802"/>
<dbReference type="SMR" id="Q55D31"/>
<keyword evidence="1" id="KW-0677">Repeat</keyword>
<dbReference type="InterPro" id="IPR051251">
    <property type="entry name" value="STK_FNIP-Repeat"/>
</dbReference>
<evidence type="ECO:0000313" key="3">
    <source>
        <dbReference type="Proteomes" id="UP000002195"/>
    </source>
</evidence>
<dbReference type="InterPro" id="IPR008615">
    <property type="entry name" value="FNIP"/>
</dbReference>
<gene>
    <name evidence="2" type="ORF">DDB_G0269802</name>
</gene>
<dbReference type="SUPFAM" id="SSF52058">
    <property type="entry name" value="L domain-like"/>
    <property type="match status" value="1"/>
</dbReference>
<dbReference type="GeneID" id="8617254"/>
<evidence type="ECO:0000256" key="1">
    <source>
        <dbReference type="ARBA" id="ARBA00022737"/>
    </source>
</evidence>
<dbReference type="PaxDb" id="44689-DDB0190574"/>
<comment type="caution">
    <text evidence="2">The sequence shown here is derived from an EMBL/GenBank/DDBJ whole genome shotgun (WGS) entry which is preliminary data.</text>
</comment>
<dbReference type="InParanoid" id="Q55D31"/>
<evidence type="ECO:0000313" key="2">
    <source>
        <dbReference type="EMBL" id="EAL72251.1"/>
    </source>
</evidence>
<evidence type="ECO:0008006" key="4">
    <source>
        <dbReference type="Google" id="ProtNLM"/>
    </source>
</evidence>
<name>Q55D31_DICDI</name>
<dbReference type="eggNOG" id="ENOG502RHXW">
    <property type="taxonomic scope" value="Eukaryota"/>
</dbReference>
<protein>
    <recommendedName>
        <fullName evidence="4">FNIP repeat-containing protein</fullName>
    </recommendedName>
</protein>
<dbReference type="dictyBase" id="DDB_G0269802"/>
<dbReference type="PANTHER" id="PTHR32134:SF187">
    <property type="entry name" value="FNIP REPEAT-CONTAINING PROTEIN"/>
    <property type="match status" value="1"/>
</dbReference>
<dbReference type="EMBL" id="AAFI02000005">
    <property type="protein sequence ID" value="EAL72251.1"/>
    <property type="molecule type" value="Genomic_DNA"/>
</dbReference>
<dbReference type="RefSeq" id="XP_646300.1">
    <property type="nucleotide sequence ID" value="XM_641208.1"/>
</dbReference>
<sequence>MNIIKSNKKIKKNKINNENLDNSKLFFKVWRNSYIRYQIFQHLRLYNIHKNQISLTNEQLEEYKYLNYCRSIYLVGDKIDSSFLKDKLPDSVECLSFVYYFNQPILNRIDFNYNSNYHCNLKSITFGYDFNQEIKETALPRSLESLKFGRLFNQELTETTFKNQINLKSIEFGAKFNNKGKPIKVGVFPKSIESLKFGFHFNSFFDAHSLPNGLKLIELGSNYYQDLNQEDILPRSLTSLSLSNEYKIPITLKTIKSLPNLMHLDYPGFILPFGSNDEVLPSLKSLRSFIEWNDDDDDGDVGDGGGGGGGGSSNSKLPSSLNKLTICGTNKIFKNISIPIGLKEIYIKSLLTFDSFHNGKDNGDVDISDLQLEKMTIDIQRVFAEDIKLGLPKFSIPTFKKLEILYLNSEFTQDIFPSTITSLTLDTYNMVFNSYSLPKSLKHLKLPNYNQPFTNIDSFPWRTLEELEFGMPFFQSFPPSISFKNLKSLTIGIDCFMSFSKNSTVDTLFPVLESIVFIIPQELKYIISTDCFFQLLPISIKHLKLGKYGFDKPFNDESIIWPPKLTTISIPNRIIHLIFDKNFSLPHQLKSLVCDRLSAVDEFYFKIIKVCPEIKFY</sequence>
<dbReference type="Pfam" id="PF05725">
    <property type="entry name" value="FNIP"/>
    <property type="match status" value="3"/>
</dbReference>
<proteinExistence type="predicted"/>
<dbReference type="HOGENOM" id="CLU_029080_1_0_1"/>
<accession>Q55D31</accession>
<organism evidence="2 3">
    <name type="scientific">Dictyostelium discoideum</name>
    <name type="common">Social amoeba</name>
    <dbReference type="NCBI Taxonomy" id="44689"/>
    <lineage>
        <taxon>Eukaryota</taxon>
        <taxon>Amoebozoa</taxon>
        <taxon>Evosea</taxon>
        <taxon>Eumycetozoa</taxon>
        <taxon>Dictyostelia</taxon>
        <taxon>Dictyosteliales</taxon>
        <taxon>Dictyosteliaceae</taxon>
        <taxon>Dictyostelium</taxon>
    </lineage>
</organism>
<dbReference type="VEuPathDB" id="AmoebaDB:DDB_G0269802"/>
<dbReference type="PANTHER" id="PTHR32134">
    <property type="entry name" value="FNIP REPEAT-CONTAINING PROTEIN"/>
    <property type="match status" value="1"/>
</dbReference>
<dbReference type="PhylomeDB" id="Q55D31"/>
<keyword evidence="3" id="KW-1185">Reference proteome</keyword>
<dbReference type="AlphaFoldDB" id="Q55D31"/>